<gene>
    <name evidence="3" type="ORF">K4G66_31615</name>
</gene>
<feature type="transmembrane region" description="Helical" evidence="1">
    <location>
        <begin position="49"/>
        <end position="70"/>
    </location>
</feature>
<keyword evidence="1" id="KW-1133">Transmembrane helix</keyword>
<reference evidence="3" key="2">
    <citation type="journal article" date="2024" name="Antonie Van Leeuwenhoek">
        <title>Roseihalotalea indica gen. nov., sp. nov., a halophilic Bacteroidetes from mesopelagic Southwest Indian Ocean with higher carbohydrate metabolic potential.</title>
        <authorList>
            <person name="Chen B."/>
            <person name="Zhang M."/>
            <person name="Lin D."/>
            <person name="Ye J."/>
            <person name="Tang K."/>
        </authorList>
    </citation>
    <scope>NUCLEOTIDE SEQUENCE</scope>
    <source>
        <strain evidence="3">TK19036</strain>
    </source>
</reference>
<sequence>MKILKFFVAAFLILLSSTQSLLAQCAMCRATVENNVSYGETSLASGLNFGILYLFVAPYLVVGVIAFFWYKKSRSTHAKKIRWVRPSQS</sequence>
<accession>A0AA49GMB0</accession>
<name>A0AA49GMB0_9BACT</name>
<feature type="signal peptide" evidence="2">
    <location>
        <begin position="1"/>
        <end position="23"/>
    </location>
</feature>
<organism evidence="3">
    <name type="scientific">Roseihalotalea indica</name>
    <dbReference type="NCBI Taxonomy" id="2867963"/>
    <lineage>
        <taxon>Bacteria</taxon>
        <taxon>Pseudomonadati</taxon>
        <taxon>Bacteroidota</taxon>
        <taxon>Cytophagia</taxon>
        <taxon>Cytophagales</taxon>
        <taxon>Catalimonadaceae</taxon>
        <taxon>Roseihalotalea</taxon>
    </lineage>
</organism>
<evidence type="ECO:0000313" key="3">
    <source>
        <dbReference type="EMBL" id="WKN36917.1"/>
    </source>
</evidence>
<keyword evidence="1" id="KW-0472">Membrane</keyword>
<proteinExistence type="predicted"/>
<dbReference type="AlphaFoldDB" id="A0AA49GMB0"/>
<keyword evidence="2" id="KW-0732">Signal</keyword>
<reference evidence="3" key="1">
    <citation type="journal article" date="2023" name="Comput. Struct. Biotechnol. J.">
        <title>Discovery of a novel marine Bacteroidetes with a rich repertoire of carbohydrate-active enzymes.</title>
        <authorList>
            <person name="Chen B."/>
            <person name="Liu G."/>
            <person name="Chen Q."/>
            <person name="Wang H."/>
            <person name="Liu L."/>
            <person name="Tang K."/>
        </authorList>
    </citation>
    <scope>NUCLEOTIDE SEQUENCE</scope>
    <source>
        <strain evidence="3">TK19036</strain>
    </source>
</reference>
<feature type="chain" id="PRO_5041384895" evidence="2">
    <location>
        <begin position="24"/>
        <end position="89"/>
    </location>
</feature>
<evidence type="ECO:0000256" key="2">
    <source>
        <dbReference type="SAM" id="SignalP"/>
    </source>
</evidence>
<keyword evidence="1" id="KW-0812">Transmembrane</keyword>
<protein>
    <submittedName>
        <fullName evidence="3">Uncharacterized protein</fullName>
    </submittedName>
</protein>
<evidence type="ECO:0000256" key="1">
    <source>
        <dbReference type="SAM" id="Phobius"/>
    </source>
</evidence>
<dbReference type="EMBL" id="CP120682">
    <property type="protein sequence ID" value="WKN36917.1"/>
    <property type="molecule type" value="Genomic_DNA"/>
</dbReference>